<keyword evidence="2" id="KW-0812">Transmembrane</keyword>
<sequence>MTRRAWWLVVLNILIPGSAQVLAGSRALGRFGLRATLCFLALVVVTGAAYAMNPEILLTVTTNSIGLWIIAAVMLFYAAVWVVLTVDTIRLVRLVKARSQARLFIAGLATVVLAAVVGVAGYGASVATTASDFLSSVFAAGPSEPPVDGRYNILLLGGDAGADRKGLRPDSMSVVSMDAETGKAEIIGLPRDLEDVPFSADSPLNAVYPDGYGYENRCAVDVCMLNSIYTEVALKSPEMYPNALADNSDPGIEGMRDAASGITGLTIQYYVLIDMQGFSDLIDSLGGVDITVTDRVPLGGDEALNGVAEWFEPGKQHMDGYHATWYARSRHGTSDYDRMARQRVLQEAILKQFNPANVLTKFQGVAEAGQQVVKTDVPQGTLGYFANLAGKTRDLPVGSVELVPDNGVDPQDPDYDYIRSLIATAFR</sequence>
<keyword evidence="2" id="KW-0472">Membrane</keyword>
<evidence type="ECO:0000313" key="4">
    <source>
        <dbReference type="EMBL" id="TFD23825.1"/>
    </source>
</evidence>
<comment type="caution">
    <text evidence="4">The sequence shown here is derived from an EMBL/GenBank/DDBJ whole genome shotgun (WGS) entry which is preliminary data.</text>
</comment>
<keyword evidence="5" id="KW-1185">Reference proteome</keyword>
<dbReference type="Proteomes" id="UP000298424">
    <property type="component" value="Unassembled WGS sequence"/>
</dbReference>
<feature type="domain" description="Cell envelope-related transcriptional attenuator" evidence="3">
    <location>
        <begin position="168"/>
        <end position="352"/>
    </location>
</feature>
<feature type="transmembrane region" description="Helical" evidence="2">
    <location>
        <begin position="101"/>
        <end position="124"/>
    </location>
</feature>
<dbReference type="AlphaFoldDB" id="A0A4R8Z9Q5"/>
<dbReference type="Pfam" id="PF03816">
    <property type="entry name" value="LytR_cpsA_psr"/>
    <property type="match status" value="1"/>
</dbReference>
<evidence type="ECO:0000259" key="3">
    <source>
        <dbReference type="Pfam" id="PF03816"/>
    </source>
</evidence>
<dbReference type="NCBIfam" id="TIGR00350">
    <property type="entry name" value="lytR_cpsA_psr"/>
    <property type="match status" value="1"/>
</dbReference>
<proteinExistence type="inferred from homology"/>
<dbReference type="OrthoDB" id="3573673at2"/>
<dbReference type="InterPro" id="IPR050922">
    <property type="entry name" value="LytR/CpsA/Psr_CW_biosynth"/>
</dbReference>
<feature type="transmembrane region" description="Helical" evidence="2">
    <location>
        <begin position="31"/>
        <end position="53"/>
    </location>
</feature>
<dbReference type="PANTHER" id="PTHR33392:SF6">
    <property type="entry name" value="POLYISOPRENYL-TEICHOIC ACID--PEPTIDOGLYCAN TEICHOIC ACID TRANSFERASE TAGU"/>
    <property type="match status" value="1"/>
</dbReference>
<feature type="transmembrane region" description="Helical" evidence="2">
    <location>
        <begin position="6"/>
        <end position="24"/>
    </location>
</feature>
<dbReference type="InterPro" id="IPR004474">
    <property type="entry name" value="LytR_CpsA_psr"/>
</dbReference>
<gene>
    <name evidence="4" type="ORF">E3T27_13520</name>
</gene>
<reference evidence="4 5" key="1">
    <citation type="submission" date="2019-03" db="EMBL/GenBank/DDBJ databases">
        <title>Genomics of glacier-inhabiting Cryobacterium strains.</title>
        <authorList>
            <person name="Liu Q."/>
            <person name="Xin Y.-H."/>
        </authorList>
    </citation>
    <scope>NUCLEOTIDE SEQUENCE [LARGE SCALE GENOMIC DNA]</scope>
    <source>
        <strain evidence="4 5">TMT1-1</strain>
    </source>
</reference>
<feature type="transmembrane region" description="Helical" evidence="2">
    <location>
        <begin position="65"/>
        <end position="89"/>
    </location>
</feature>
<dbReference type="Gene3D" id="3.40.630.190">
    <property type="entry name" value="LCP protein"/>
    <property type="match status" value="1"/>
</dbReference>
<evidence type="ECO:0000256" key="2">
    <source>
        <dbReference type="SAM" id="Phobius"/>
    </source>
</evidence>
<protein>
    <submittedName>
        <fullName evidence="4">LytR family transcriptional regulator</fullName>
    </submittedName>
</protein>
<dbReference type="RefSeq" id="WP_134573346.1">
    <property type="nucleotide sequence ID" value="NZ_SOGT01000015.1"/>
</dbReference>
<dbReference type="EMBL" id="SOGT01000015">
    <property type="protein sequence ID" value="TFD23825.1"/>
    <property type="molecule type" value="Genomic_DNA"/>
</dbReference>
<evidence type="ECO:0000256" key="1">
    <source>
        <dbReference type="ARBA" id="ARBA00006068"/>
    </source>
</evidence>
<organism evidence="4 5">
    <name type="scientific">Cryobacterium lyxosi</name>
    <dbReference type="NCBI Taxonomy" id="1259228"/>
    <lineage>
        <taxon>Bacteria</taxon>
        <taxon>Bacillati</taxon>
        <taxon>Actinomycetota</taxon>
        <taxon>Actinomycetes</taxon>
        <taxon>Micrococcales</taxon>
        <taxon>Microbacteriaceae</taxon>
        <taxon>Cryobacterium</taxon>
    </lineage>
</organism>
<accession>A0A4R8Z9Q5</accession>
<comment type="similarity">
    <text evidence="1">Belongs to the LytR/CpsA/Psr (LCP) family.</text>
</comment>
<keyword evidence="2" id="KW-1133">Transmembrane helix</keyword>
<dbReference type="PANTHER" id="PTHR33392">
    <property type="entry name" value="POLYISOPRENYL-TEICHOIC ACID--PEPTIDOGLYCAN TEICHOIC ACID TRANSFERASE TAGU"/>
    <property type="match status" value="1"/>
</dbReference>
<name>A0A4R8Z9Q5_9MICO</name>
<evidence type="ECO:0000313" key="5">
    <source>
        <dbReference type="Proteomes" id="UP000298424"/>
    </source>
</evidence>